<proteinExistence type="predicted"/>
<evidence type="ECO:0000313" key="1">
    <source>
        <dbReference type="EMBL" id="XDI99907.1"/>
    </source>
</evidence>
<name>A0AB39C1B4_9CAUD</name>
<dbReference type="EMBL" id="PP926504">
    <property type="protein sequence ID" value="XDI99907.1"/>
    <property type="molecule type" value="Genomic_DNA"/>
</dbReference>
<protein>
    <submittedName>
        <fullName evidence="1">Uncharacterized protein</fullName>
    </submittedName>
</protein>
<accession>A0AB39C1B4</accession>
<organism evidence="1">
    <name type="scientific">Salmonella phage PMBT36</name>
    <dbReference type="NCBI Taxonomy" id="3229746"/>
    <lineage>
        <taxon>Viruses</taxon>
        <taxon>Duplodnaviria</taxon>
        <taxon>Heunggongvirae</taxon>
        <taxon>Uroviricota</taxon>
        <taxon>Caudoviricetes</taxon>
    </lineage>
</organism>
<reference evidence="1" key="1">
    <citation type="submission" date="2024-06" db="EMBL/GenBank/DDBJ databases">
        <title>This phage originates from the Bacteriophage catalogue of the Bacteriophage Competence Centre, Department of Microbiology und Biotechnology, Max Rubner-Institut, Kiel, Germany.</title>
        <authorList>
            <person name="Sprotte S."/>
            <person name="Brinks E."/>
            <person name="Hille F."/>
        </authorList>
    </citation>
    <scope>NUCLEOTIDE SEQUENCE</scope>
</reference>
<sequence>MINSVQHSRSNLPLKKKYCCETSLNLDYPSNAMHVLLY</sequence>